<keyword evidence="2" id="KW-1185">Reference proteome</keyword>
<dbReference type="Proteomes" id="UP000730618">
    <property type="component" value="Unassembled WGS sequence"/>
</dbReference>
<comment type="caution">
    <text evidence="1">The sequence shown here is derived from an EMBL/GenBank/DDBJ whole genome shotgun (WGS) entry which is preliminary data.</text>
</comment>
<proteinExistence type="predicted"/>
<dbReference type="EMBL" id="CAJVCE010000027">
    <property type="protein sequence ID" value="CAG7655757.1"/>
    <property type="molecule type" value="Genomic_DNA"/>
</dbReference>
<protein>
    <submittedName>
        <fullName evidence="1">Uncharacterized protein</fullName>
    </submittedName>
</protein>
<reference evidence="1 2" key="1">
    <citation type="submission" date="2021-06" db="EMBL/GenBank/DDBJ databases">
        <authorList>
            <person name="Criscuolo A."/>
        </authorList>
    </citation>
    <scope>NUCLEOTIDE SEQUENCE [LARGE SCALE GENOMIC DNA]</scope>
    <source>
        <strain evidence="2">CIP 111802</strain>
    </source>
</reference>
<evidence type="ECO:0000313" key="1">
    <source>
        <dbReference type="EMBL" id="CAG7655757.1"/>
    </source>
</evidence>
<accession>A0ABN7TTY2</accession>
<evidence type="ECO:0000313" key="2">
    <source>
        <dbReference type="Proteomes" id="UP000730618"/>
    </source>
</evidence>
<sequence length="58" mass="6378">MEHLVFEKHRVWEAEGTVTDIAGREYSLLTRDVVGSSGRIHDPFLGCVCSDGRDSDAG</sequence>
<organism evidence="1 2">
    <name type="scientific">Paenibacillus allorhizosphaerae</name>
    <dbReference type="NCBI Taxonomy" id="2849866"/>
    <lineage>
        <taxon>Bacteria</taxon>
        <taxon>Bacillati</taxon>
        <taxon>Bacillota</taxon>
        <taxon>Bacilli</taxon>
        <taxon>Bacillales</taxon>
        <taxon>Paenibacillaceae</taxon>
        <taxon>Paenibacillus</taxon>
    </lineage>
</organism>
<dbReference type="RefSeq" id="WP_218102391.1">
    <property type="nucleotide sequence ID" value="NZ_CAJVCE010000027.1"/>
</dbReference>
<gene>
    <name evidence="1" type="ORF">PAECIP111802_06197</name>
</gene>
<name>A0ABN7TTY2_9BACL</name>